<gene>
    <name evidence="1" type="ORF">F0P96_16070</name>
</gene>
<reference evidence="1 2" key="1">
    <citation type="submission" date="2019-09" db="EMBL/GenBank/DDBJ databases">
        <title>Genome sequence of Hymenobacter sp. M3.</title>
        <authorList>
            <person name="Srinivasan S."/>
        </authorList>
    </citation>
    <scope>NUCLEOTIDE SEQUENCE [LARGE SCALE GENOMIC DNA]</scope>
    <source>
        <strain evidence="1 2">M3</strain>
    </source>
</reference>
<dbReference type="RefSeq" id="WP_151079944.1">
    <property type="nucleotide sequence ID" value="NZ_CP047647.1"/>
</dbReference>
<comment type="caution">
    <text evidence="1">The sequence shown here is derived from an EMBL/GenBank/DDBJ whole genome shotgun (WGS) entry which is preliminary data.</text>
</comment>
<keyword evidence="2" id="KW-1185">Reference proteome</keyword>
<evidence type="ECO:0000313" key="1">
    <source>
        <dbReference type="EMBL" id="KAA9327497.1"/>
    </source>
</evidence>
<evidence type="ECO:0000313" key="2">
    <source>
        <dbReference type="Proteomes" id="UP000326380"/>
    </source>
</evidence>
<dbReference type="Proteomes" id="UP000326380">
    <property type="component" value="Unassembled WGS sequence"/>
</dbReference>
<organism evidence="1 2">
    <name type="scientific">Hymenobacter busanensis</name>
    <dbReference type="NCBI Taxonomy" id="2607656"/>
    <lineage>
        <taxon>Bacteria</taxon>
        <taxon>Pseudomonadati</taxon>
        <taxon>Bacteroidota</taxon>
        <taxon>Cytophagia</taxon>
        <taxon>Cytophagales</taxon>
        <taxon>Hymenobacteraceae</taxon>
        <taxon>Hymenobacter</taxon>
    </lineage>
</organism>
<accession>A0A7L4ZTL6</accession>
<name>A0A7L4ZTL6_9BACT</name>
<proteinExistence type="predicted"/>
<sequence length="140" mass="15821">MAYLCGVKMFCRFAALVLLLPLLPGCLSLESDEEKEAAAEKKLMARHDELMARMDELYTLRQQLGRVPDTLAAGRQRRALLRADAAMMDWMHQYRKPADSVDHARTLAYFGQQQHRIDSVGVLMQHSIDSARVLLPAASH</sequence>
<protein>
    <submittedName>
        <fullName evidence="1">Uncharacterized protein</fullName>
    </submittedName>
</protein>
<dbReference type="EMBL" id="VTWU01000006">
    <property type="protein sequence ID" value="KAA9327497.1"/>
    <property type="molecule type" value="Genomic_DNA"/>
</dbReference>
<dbReference type="AlphaFoldDB" id="A0A7L4ZTL6"/>